<dbReference type="InterPro" id="IPR007553">
    <property type="entry name" value="2-thiour_desulf"/>
</dbReference>
<dbReference type="EMBL" id="JAFBDQ010000011">
    <property type="protein sequence ID" value="MBM7557282.1"/>
    <property type="molecule type" value="Genomic_DNA"/>
</dbReference>
<name>A0A938XX55_9FIRM</name>
<protein>
    <submittedName>
        <fullName evidence="2">Uncharacterized protein YbgA (DUF1722 family)/uncharacterized protein YbbK (DUF523 family)</fullName>
    </submittedName>
</protein>
<dbReference type="InterPro" id="IPR017087">
    <property type="entry name" value="UCP037004"/>
</dbReference>
<keyword evidence="3" id="KW-1185">Reference proteome</keyword>
<dbReference type="RefSeq" id="WP_204702043.1">
    <property type="nucleotide sequence ID" value="NZ_JAFBDQ010000011.1"/>
</dbReference>
<comment type="caution">
    <text evidence="2">The sequence shown here is derived from an EMBL/GenBank/DDBJ whole genome shotgun (WGS) entry which is preliminary data.</text>
</comment>
<dbReference type="Pfam" id="PF08349">
    <property type="entry name" value="DUF1722"/>
    <property type="match status" value="1"/>
</dbReference>
<dbReference type="PANTHER" id="PTHR30087">
    <property type="entry name" value="INNER MEMBRANE PROTEIN"/>
    <property type="match status" value="1"/>
</dbReference>
<sequence>MKREFVKPKVVVSKCLTFDACRYNGAVINDDFIEQLKSFVDFTPICPEVEIALGVPRKALRLVKKDDETRLVQPVNDRDVTTEMKEFTHEYLDSLEEVDGFILKNRSPSCGTRDSKVYDVNGVPSMKGSGIFGGLVKEKYPKKAITNEGRLKNFKLREHFLAKLYTLSEFRQLKAEPAMAKLVNFQAKNKLLFLSYNEAEMRKMGQIVANHEHKELEQVVEEYEEHLNDLFSEPPEYTANINVLTHAFGYVSDDLMASEKDFFFDKLEQYRNGTVPLSVPNSILSAWILRCDVDYLKQQTFFTPYPQGLVEIKDSGKGRGL</sequence>
<dbReference type="PIRSF" id="PIRSF037004">
    <property type="entry name" value="UCP037004"/>
    <property type="match status" value="1"/>
</dbReference>
<organism evidence="2 3">
    <name type="scientific">Halanaerobacter jeridensis</name>
    <dbReference type="NCBI Taxonomy" id="706427"/>
    <lineage>
        <taxon>Bacteria</taxon>
        <taxon>Bacillati</taxon>
        <taxon>Bacillota</taxon>
        <taxon>Clostridia</taxon>
        <taxon>Halanaerobiales</taxon>
        <taxon>Halobacteroidaceae</taxon>
        <taxon>Halanaerobacter</taxon>
    </lineage>
</organism>
<reference evidence="2" key="1">
    <citation type="submission" date="2021-01" db="EMBL/GenBank/DDBJ databases">
        <title>Genomic Encyclopedia of Type Strains, Phase IV (KMG-IV): sequencing the most valuable type-strain genomes for metagenomic binning, comparative biology and taxonomic classification.</title>
        <authorList>
            <person name="Goeker M."/>
        </authorList>
    </citation>
    <scope>NUCLEOTIDE SEQUENCE</scope>
    <source>
        <strain evidence="2">DSM 23230</strain>
    </source>
</reference>
<dbReference type="InterPro" id="IPR013560">
    <property type="entry name" value="DUF1722"/>
</dbReference>
<dbReference type="AlphaFoldDB" id="A0A938XX55"/>
<dbReference type="Proteomes" id="UP000774000">
    <property type="component" value="Unassembled WGS sequence"/>
</dbReference>
<dbReference type="Pfam" id="PF04463">
    <property type="entry name" value="2-thiour_desulf"/>
    <property type="match status" value="1"/>
</dbReference>
<evidence type="ECO:0000313" key="3">
    <source>
        <dbReference type="Proteomes" id="UP000774000"/>
    </source>
</evidence>
<evidence type="ECO:0000313" key="2">
    <source>
        <dbReference type="EMBL" id="MBM7557282.1"/>
    </source>
</evidence>
<gene>
    <name evidence="2" type="ORF">JOC47_002148</name>
</gene>
<feature type="domain" description="DUF1722" evidence="1">
    <location>
        <begin position="190"/>
        <end position="306"/>
    </location>
</feature>
<proteinExistence type="predicted"/>
<accession>A0A938XX55</accession>
<dbReference type="PANTHER" id="PTHR30087:SF0">
    <property type="entry name" value="INNER MEMBRANE PROTEIN"/>
    <property type="match status" value="1"/>
</dbReference>
<evidence type="ECO:0000259" key="1">
    <source>
        <dbReference type="Pfam" id="PF08349"/>
    </source>
</evidence>